<dbReference type="InterPro" id="IPR006132">
    <property type="entry name" value="Asp/Orn_carbamoyltranf_P-bd"/>
</dbReference>
<evidence type="ECO:0000256" key="2">
    <source>
        <dbReference type="RuleBase" id="RU003634"/>
    </source>
</evidence>
<feature type="domain" description="Aspartate/ornithine carbamoyltransferase carbamoyl-P binding" evidence="4">
    <location>
        <begin position="27"/>
        <end position="167"/>
    </location>
</feature>
<dbReference type="InterPro" id="IPR006131">
    <property type="entry name" value="Asp_carbamoyltransf_Asp/Orn-bd"/>
</dbReference>
<dbReference type="Pfam" id="PF00185">
    <property type="entry name" value="OTCace"/>
    <property type="match status" value="1"/>
</dbReference>
<sequence length="339" mass="37688">MQKEAVRDAAKLPSIRSLVRAVDFEGRSLHSINDLTNDQIYALFELARALEPFHRSSVDLLRGSVMVTLFFQPSTRTRMSFETAMHRLGGAVVTEANPLVSSSAAKEESLADTMRTISKYANVIVLRHPDDVAAREGASYAEAPVINGGWGDWEHPTQALLDLYTLWRTHGSVEGAKVVVATPDMVHARTGHSMAYGLARLGAEVTLASRKDYRAPEEIIEGLRKVEGARVREVFDLDQDGFNDLISEVDLVYLPGCSAPKGEAAEEFKKMMDEYYVRLETLEKVRESEGRIIRVTHTLPRRPGEMDLRIDDTPHQQYFEAIAYSVAIRMALVAAIVGA</sequence>
<gene>
    <name evidence="5" type="ORF">RxyAA322_19930</name>
</gene>
<dbReference type="AlphaFoldDB" id="A0A510HJF7"/>
<dbReference type="SUPFAM" id="SSF53671">
    <property type="entry name" value="Aspartate/ornithine carbamoyltransferase"/>
    <property type="match status" value="1"/>
</dbReference>
<evidence type="ECO:0000313" key="5">
    <source>
        <dbReference type="EMBL" id="BBL80139.1"/>
    </source>
</evidence>
<dbReference type="GO" id="GO:0006520">
    <property type="term" value="P:amino acid metabolic process"/>
    <property type="evidence" value="ECO:0007669"/>
    <property type="project" value="InterPro"/>
</dbReference>
<dbReference type="GO" id="GO:0016597">
    <property type="term" value="F:amino acid binding"/>
    <property type="evidence" value="ECO:0007669"/>
    <property type="project" value="InterPro"/>
</dbReference>
<feature type="domain" description="Aspartate/ornithine carbamoyltransferase Asp/Orn-binding" evidence="3">
    <location>
        <begin position="184"/>
        <end position="335"/>
    </location>
</feature>
<dbReference type="Pfam" id="PF02729">
    <property type="entry name" value="OTCace_N"/>
    <property type="match status" value="1"/>
</dbReference>
<evidence type="ECO:0000313" key="6">
    <source>
        <dbReference type="Proteomes" id="UP000318065"/>
    </source>
</evidence>
<keyword evidence="6" id="KW-1185">Reference proteome</keyword>
<dbReference type="GO" id="GO:0005829">
    <property type="term" value="C:cytosol"/>
    <property type="evidence" value="ECO:0007669"/>
    <property type="project" value="TreeGrafter"/>
</dbReference>
<dbReference type="InterPro" id="IPR006130">
    <property type="entry name" value="Asp/Orn_carbamoylTrfase"/>
</dbReference>
<dbReference type="EMBL" id="AP019791">
    <property type="protein sequence ID" value="BBL80139.1"/>
    <property type="molecule type" value="Genomic_DNA"/>
</dbReference>
<protein>
    <submittedName>
        <fullName evidence="5">Aspartate carbamoyltransferase</fullName>
    </submittedName>
</protein>
<dbReference type="PRINTS" id="PR00100">
    <property type="entry name" value="AOTCASE"/>
</dbReference>
<name>A0A510HJF7_9ACTN</name>
<dbReference type="OrthoDB" id="9774690at2"/>
<comment type="similarity">
    <text evidence="2">Belongs to the aspartate/ornithine carbamoyltransferase superfamily.</text>
</comment>
<evidence type="ECO:0000259" key="3">
    <source>
        <dbReference type="Pfam" id="PF00185"/>
    </source>
</evidence>
<dbReference type="UniPathway" id="UPA00070">
    <property type="reaction ID" value="UER00116"/>
</dbReference>
<evidence type="ECO:0000259" key="4">
    <source>
        <dbReference type="Pfam" id="PF02729"/>
    </source>
</evidence>
<dbReference type="GO" id="GO:0016743">
    <property type="term" value="F:carboxyl- or carbamoyltransferase activity"/>
    <property type="evidence" value="ECO:0007669"/>
    <property type="project" value="InterPro"/>
</dbReference>
<dbReference type="GO" id="GO:0044205">
    <property type="term" value="P:'de novo' UMP biosynthetic process"/>
    <property type="evidence" value="ECO:0007669"/>
    <property type="project" value="UniProtKB-UniPathway"/>
</dbReference>
<dbReference type="Proteomes" id="UP000318065">
    <property type="component" value="Chromosome"/>
</dbReference>
<dbReference type="RefSeq" id="WP_143528177.1">
    <property type="nucleotide sequence ID" value="NZ_AP019791.1"/>
</dbReference>
<dbReference type="InterPro" id="IPR036901">
    <property type="entry name" value="Asp/Orn_carbamoylTrfase_sf"/>
</dbReference>
<accession>A0A510HJF7</accession>
<keyword evidence="1 2" id="KW-0808">Transferase</keyword>
<evidence type="ECO:0000256" key="1">
    <source>
        <dbReference type="ARBA" id="ARBA00022679"/>
    </source>
</evidence>
<dbReference type="PANTHER" id="PTHR45753:SF6">
    <property type="entry name" value="ASPARTATE CARBAMOYLTRANSFERASE"/>
    <property type="match status" value="1"/>
</dbReference>
<reference evidence="5" key="1">
    <citation type="journal article" date="2019" name="Microbiol. Resour. Announc.">
        <title>Complete Genome Sequence of Rubrobacter xylanophilus Strain AA3-22, Isolated from Arima Onsen in Japan.</title>
        <authorList>
            <person name="Tomariguchi N."/>
            <person name="Miyazaki K."/>
        </authorList>
    </citation>
    <scope>NUCLEOTIDE SEQUENCE [LARGE SCALE GENOMIC DNA]</scope>
    <source>
        <strain evidence="5">AA3-22</strain>
    </source>
</reference>
<dbReference type="PRINTS" id="PR00101">
    <property type="entry name" value="ATCASE"/>
</dbReference>
<dbReference type="Gene3D" id="3.40.50.1370">
    <property type="entry name" value="Aspartate/ornithine carbamoyltransferase"/>
    <property type="match status" value="2"/>
</dbReference>
<organism evidence="5 6">
    <name type="scientific">Rubrobacter xylanophilus</name>
    <dbReference type="NCBI Taxonomy" id="49319"/>
    <lineage>
        <taxon>Bacteria</taxon>
        <taxon>Bacillati</taxon>
        <taxon>Actinomycetota</taxon>
        <taxon>Rubrobacteria</taxon>
        <taxon>Rubrobacterales</taxon>
        <taxon>Rubrobacteraceae</taxon>
        <taxon>Rubrobacter</taxon>
    </lineage>
</organism>
<proteinExistence type="inferred from homology"/>
<dbReference type="PANTHER" id="PTHR45753">
    <property type="entry name" value="ORNITHINE CARBAMOYLTRANSFERASE, MITOCHONDRIAL"/>
    <property type="match status" value="1"/>
</dbReference>